<evidence type="ECO:0000256" key="6">
    <source>
        <dbReference type="SAM" id="MobiDB-lite"/>
    </source>
</evidence>
<dbReference type="InterPro" id="IPR001787">
    <property type="entry name" value="Ribosomal_bL21"/>
</dbReference>
<evidence type="ECO:0000256" key="4">
    <source>
        <dbReference type="HAMAP-Rule" id="MF_01363"/>
    </source>
</evidence>
<dbReference type="GO" id="GO:1990904">
    <property type="term" value="C:ribonucleoprotein complex"/>
    <property type="evidence" value="ECO:0007669"/>
    <property type="project" value="UniProtKB-KW"/>
</dbReference>
<proteinExistence type="inferred from homology"/>
<comment type="similarity">
    <text evidence="1 4 5">Belongs to the bacterial ribosomal protein bL21 family.</text>
</comment>
<dbReference type="NCBIfam" id="NF008915">
    <property type="entry name" value="PRK12278.1-1"/>
    <property type="match status" value="1"/>
</dbReference>
<dbReference type="OrthoDB" id="9813334at2"/>
<dbReference type="InterPro" id="IPR036164">
    <property type="entry name" value="bL21-like_sf"/>
</dbReference>
<keyword evidence="3 4" id="KW-0687">Ribonucleoprotein</keyword>
<dbReference type="Proteomes" id="UP000199372">
    <property type="component" value="Unassembled WGS sequence"/>
</dbReference>
<comment type="subunit">
    <text evidence="4">Part of the 50S ribosomal subunit. Contacts protein L20.</text>
</comment>
<reference evidence="8" key="1">
    <citation type="submission" date="2016-10" db="EMBL/GenBank/DDBJ databases">
        <authorList>
            <person name="Varghese N."/>
            <person name="Submissions S."/>
        </authorList>
    </citation>
    <scope>NUCLEOTIDE SEQUENCE [LARGE SCALE GENOMIC DNA]</scope>
    <source>
        <strain evidence="8">DSM 26893</strain>
    </source>
</reference>
<keyword evidence="4 5" id="KW-0699">rRNA-binding</keyword>
<dbReference type="Pfam" id="PF00829">
    <property type="entry name" value="Ribosomal_L21p"/>
    <property type="match status" value="1"/>
</dbReference>
<dbReference type="InterPro" id="IPR028909">
    <property type="entry name" value="bL21-like"/>
</dbReference>
<evidence type="ECO:0000256" key="1">
    <source>
        <dbReference type="ARBA" id="ARBA00008563"/>
    </source>
</evidence>
<evidence type="ECO:0000256" key="2">
    <source>
        <dbReference type="ARBA" id="ARBA00022980"/>
    </source>
</evidence>
<evidence type="ECO:0000313" key="8">
    <source>
        <dbReference type="Proteomes" id="UP000199372"/>
    </source>
</evidence>
<dbReference type="NCBIfam" id="TIGR00061">
    <property type="entry name" value="L21"/>
    <property type="match status" value="1"/>
</dbReference>
<dbReference type="RefSeq" id="WP_073126144.1">
    <property type="nucleotide sequence ID" value="NZ_FOCM01000001.1"/>
</dbReference>
<keyword evidence="4 5" id="KW-0694">RNA-binding</keyword>
<feature type="region of interest" description="Disordered" evidence="6">
    <location>
        <begin position="152"/>
        <end position="178"/>
    </location>
</feature>
<protein>
    <recommendedName>
        <fullName evidence="4">Large ribosomal subunit protein bL21</fullName>
    </recommendedName>
</protein>
<evidence type="ECO:0000256" key="5">
    <source>
        <dbReference type="RuleBase" id="RU000562"/>
    </source>
</evidence>
<organism evidence="7 8">
    <name type="scientific">Palleronia pelagia</name>
    <dbReference type="NCBI Taxonomy" id="387096"/>
    <lineage>
        <taxon>Bacteria</taxon>
        <taxon>Pseudomonadati</taxon>
        <taxon>Pseudomonadota</taxon>
        <taxon>Alphaproteobacteria</taxon>
        <taxon>Rhodobacterales</taxon>
        <taxon>Roseobacteraceae</taxon>
        <taxon>Palleronia</taxon>
    </lineage>
</organism>
<dbReference type="GO" id="GO:0003735">
    <property type="term" value="F:structural constituent of ribosome"/>
    <property type="evidence" value="ECO:0007669"/>
    <property type="project" value="InterPro"/>
</dbReference>
<comment type="function">
    <text evidence="4 5">This protein binds to 23S rRNA in the presence of protein L20.</text>
</comment>
<dbReference type="GO" id="GO:0005840">
    <property type="term" value="C:ribosome"/>
    <property type="evidence" value="ECO:0007669"/>
    <property type="project" value="UniProtKB-KW"/>
</dbReference>
<accession>A0A1H8C178</accession>
<keyword evidence="8" id="KW-1185">Reference proteome</keyword>
<sequence>MFAVLKTGGKQYKVQSGDVLRVEKLAANAGEKVQFNDILMVGGTVGTPLVEGAGVQAEVIEQIKGDKVIHFVKRRRKHGSKRTKGHRQQLTLLRIGDILESGADKTGVKEAIGAGIAGFTGVAADKGDYVQNRTGQSEMKKRAATGQAAEKVAAKTDAGDTDATAKPGNLLTEPRDGKADDLKTLNGVGPAMEKKMNAAGVYHFDQMTAWSEAEIGYVADQIGAGAKLADWVAEAKNQ</sequence>
<dbReference type="AlphaFoldDB" id="A0A1H8C178"/>
<dbReference type="HAMAP" id="MF_01363">
    <property type="entry name" value="Ribosomal_bL21"/>
    <property type="match status" value="1"/>
</dbReference>
<dbReference type="Gene3D" id="1.10.150.20">
    <property type="entry name" value="5' to 3' exonuclease, C-terminal subdomain"/>
    <property type="match status" value="1"/>
</dbReference>
<dbReference type="PANTHER" id="PTHR21349:SF0">
    <property type="entry name" value="LARGE RIBOSOMAL SUBUNIT PROTEIN BL21M"/>
    <property type="match status" value="1"/>
</dbReference>
<dbReference type="EMBL" id="FOCM01000001">
    <property type="protein sequence ID" value="SEM88820.1"/>
    <property type="molecule type" value="Genomic_DNA"/>
</dbReference>
<dbReference type="GO" id="GO:0005737">
    <property type="term" value="C:cytoplasm"/>
    <property type="evidence" value="ECO:0007669"/>
    <property type="project" value="UniProtKB-ARBA"/>
</dbReference>
<gene>
    <name evidence="4" type="primary">rplU</name>
    <name evidence="7" type="ORF">SAMN04488011_101823</name>
</gene>
<dbReference type="GO" id="GO:0006412">
    <property type="term" value="P:translation"/>
    <property type="evidence" value="ECO:0007669"/>
    <property type="project" value="UniProtKB-UniRule"/>
</dbReference>
<keyword evidence="2 4" id="KW-0689">Ribosomal protein</keyword>
<name>A0A1H8C178_9RHOB</name>
<dbReference type="SUPFAM" id="SSF141091">
    <property type="entry name" value="L21p-like"/>
    <property type="match status" value="1"/>
</dbReference>
<dbReference type="PANTHER" id="PTHR21349">
    <property type="entry name" value="50S RIBOSOMAL PROTEIN L21"/>
    <property type="match status" value="1"/>
</dbReference>
<evidence type="ECO:0000313" key="7">
    <source>
        <dbReference type="EMBL" id="SEM88820.1"/>
    </source>
</evidence>
<evidence type="ECO:0000256" key="3">
    <source>
        <dbReference type="ARBA" id="ARBA00023274"/>
    </source>
</evidence>
<dbReference type="GO" id="GO:0019843">
    <property type="term" value="F:rRNA binding"/>
    <property type="evidence" value="ECO:0007669"/>
    <property type="project" value="UniProtKB-UniRule"/>
</dbReference>